<feature type="domain" description="Peptidase M20 dimerisation" evidence="4">
    <location>
        <begin position="213"/>
        <end position="311"/>
    </location>
</feature>
<dbReference type="InterPro" id="IPR010158">
    <property type="entry name" value="Amidase_Cbmase"/>
</dbReference>
<keyword evidence="3" id="KW-0479">Metal-binding</keyword>
<comment type="caution">
    <text evidence="5">The sequence shown here is derived from an EMBL/GenBank/DDBJ whole genome shotgun (WGS) entry which is preliminary data.</text>
</comment>
<evidence type="ECO:0000313" key="6">
    <source>
        <dbReference type="Proteomes" id="UP000442533"/>
    </source>
</evidence>
<dbReference type="CDD" id="cd03884">
    <property type="entry name" value="M20_bAS"/>
    <property type="match status" value="1"/>
</dbReference>
<comment type="cofactor">
    <cofactor evidence="3">
        <name>Zn(2+)</name>
        <dbReference type="ChEBI" id="CHEBI:29105"/>
    </cofactor>
    <text evidence="3">Binds 2 Zn(2+) ions per subunit.</text>
</comment>
<feature type="binding site" evidence="3">
    <location>
        <position position="85"/>
    </location>
    <ligand>
        <name>Zn(2+)</name>
        <dbReference type="ChEBI" id="CHEBI:29105"/>
        <label>1</label>
    </ligand>
</feature>
<feature type="binding site" evidence="3">
    <location>
        <position position="131"/>
    </location>
    <ligand>
        <name>Zn(2+)</name>
        <dbReference type="ChEBI" id="CHEBI:29105"/>
        <label>2</label>
    </ligand>
</feature>
<dbReference type="Pfam" id="PF07687">
    <property type="entry name" value="M20_dimer"/>
    <property type="match status" value="1"/>
</dbReference>
<sequence>MPAANLKVDGPRLWDSLMEMAKIGPGIAGGNNRQTLTDADAEGRALFQRWCEAAGMSMGVDAMGTMFATRAGEDPEALPVYVGSHLDTQPTGGKFDGVLGVLGGLEVIRSLNDLGIRTRHPIVLTNWANEEGARFAPAMLASGVFAGMIDLEHAYSRQDQDGLTYGAELERIGWKGEEPVGARKMHAYYELHIEQGPILEAEGKEIGVVTHCQGLWWLEFTLTGREAHTGSTPMAMRVNAGLAMARILEMVQEVAMGEQPGAVGGVGQMKFSPNSRNVLPGKAVFTVDIRTPDQEKLDRMRAEIERRAAAICADLGVGCAVEAVGHFDPVTFSPELVGTVRRAAERLGYSHMDIISGAGHDACWAARVAQATMIFCPCVNGLSHNEAEEISPEWAAAGADVLLHAVLETAGVVA</sequence>
<organism evidence="5 6">
    <name type="scientific">Paracoccus limosus</name>
    <dbReference type="NCBI Taxonomy" id="913252"/>
    <lineage>
        <taxon>Bacteria</taxon>
        <taxon>Pseudomonadati</taxon>
        <taxon>Pseudomonadota</taxon>
        <taxon>Alphaproteobacteria</taxon>
        <taxon>Rhodobacterales</taxon>
        <taxon>Paracoccaceae</taxon>
        <taxon>Paracoccus</taxon>
    </lineage>
</organism>
<feature type="binding site" evidence="3">
    <location>
        <position position="384"/>
    </location>
    <ligand>
        <name>Zn(2+)</name>
        <dbReference type="ChEBI" id="CHEBI:29105"/>
        <label>2</label>
    </ligand>
</feature>
<gene>
    <name evidence="5" type="ORF">GL279_13570</name>
</gene>
<dbReference type="Proteomes" id="UP000442533">
    <property type="component" value="Unassembled WGS sequence"/>
</dbReference>
<dbReference type="InterPro" id="IPR002933">
    <property type="entry name" value="Peptidase_M20"/>
</dbReference>
<keyword evidence="2 5" id="KW-0378">Hydrolase</keyword>
<dbReference type="Gene3D" id="3.30.70.360">
    <property type="match status" value="1"/>
</dbReference>
<name>A0A844H4A1_9RHOB</name>
<dbReference type="EMBL" id="WMIF01000019">
    <property type="protein sequence ID" value="MTH35632.1"/>
    <property type="molecule type" value="Genomic_DNA"/>
</dbReference>
<evidence type="ECO:0000256" key="3">
    <source>
        <dbReference type="PIRSR" id="PIRSR001235-1"/>
    </source>
</evidence>
<evidence type="ECO:0000256" key="2">
    <source>
        <dbReference type="ARBA" id="ARBA00022801"/>
    </source>
</evidence>
<dbReference type="NCBIfam" id="TIGR01879">
    <property type="entry name" value="hydantase"/>
    <property type="match status" value="1"/>
</dbReference>
<dbReference type="InterPro" id="IPR036264">
    <property type="entry name" value="Bact_exopeptidase_dim_dom"/>
</dbReference>
<dbReference type="PANTHER" id="PTHR32494:SF5">
    <property type="entry name" value="ALLANTOATE AMIDOHYDROLASE"/>
    <property type="match status" value="1"/>
</dbReference>
<evidence type="ECO:0000259" key="4">
    <source>
        <dbReference type="Pfam" id="PF07687"/>
    </source>
</evidence>
<dbReference type="SUPFAM" id="SSF53187">
    <property type="entry name" value="Zn-dependent exopeptidases"/>
    <property type="match status" value="1"/>
</dbReference>
<dbReference type="PIRSF" id="PIRSF001235">
    <property type="entry name" value="Amidase_carbamoylase"/>
    <property type="match status" value="1"/>
</dbReference>
<dbReference type="NCBIfam" id="NF006769">
    <property type="entry name" value="PRK09290.1-3"/>
    <property type="match status" value="1"/>
</dbReference>
<dbReference type="OrthoDB" id="9808195at2"/>
<protein>
    <submittedName>
        <fullName evidence="5">Hydantoinase/carbamoylase family amidase</fullName>
        <ecNumber evidence="5">3.5.-.-</ecNumber>
    </submittedName>
</protein>
<dbReference type="Pfam" id="PF01546">
    <property type="entry name" value="Peptidase_M20"/>
    <property type="match status" value="1"/>
</dbReference>
<dbReference type="SUPFAM" id="SSF55031">
    <property type="entry name" value="Bacterial exopeptidase dimerisation domain"/>
    <property type="match status" value="1"/>
</dbReference>
<accession>A0A844H4A1</accession>
<dbReference type="GO" id="GO:0016813">
    <property type="term" value="F:hydrolase activity, acting on carbon-nitrogen (but not peptide) bonds, in linear amidines"/>
    <property type="evidence" value="ECO:0007669"/>
    <property type="project" value="InterPro"/>
</dbReference>
<reference evidence="5 6" key="1">
    <citation type="submission" date="2019-11" db="EMBL/GenBank/DDBJ databases">
        <authorList>
            <person name="Dong K."/>
        </authorList>
    </citation>
    <scope>NUCLEOTIDE SEQUENCE [LARGE SCALE GENOMIC DNA]</scope>
    <source>
        <strain evidence="5 6">JCM 17370</strain>
    </source>
</reference>
<dbReference type="GO" id="GO:0046872">
    <property type="term" value="F:metal ion binding"/>
    <property type="evidence" value="ECO:0007669"/>
    <property type="project" value="UniProtKB-KW"/>
</dbReference>
<comment type="similarity">
    <text evidence="1">Belongs to the peptidase M20 family.</text>
</comment>
<dbReference type="EC" id="3.5.-.-" evidence="5"/>
<dbReference type="PANTHER" id="PTHR32494">
    <property type="entry name" value="ALLANTOATE DEIMINASE-RELATED"/>
    <property type="match status" value="1"/>
</dbReference>
<feature type="binding site" evidence="3">
    <location>
        <position position="96"/>
    </location>
    <ligand>
        <name>Zn(2+)</name>
        <dbReference type="ChEBI" id="CHEBI:29105"/>
        <label>1</label>
    </ligand>
</feature>
<dbReference type="AlphaFoldDB" id="A0A844H4A1"/>
<dbReference type="Gene3D" id="3.40.630.10">
    <property type="entry name" value="Zn peptidases"/>
    <property type="match status" value="1"/>
</dbReference>
<evidence type="ECO:0000256" key="1">
    <source>
        <dbReference type="ARBA" id="ARBA00006153"/>
    </source>
</evidence>
<evidence type="ECO:0000313" key="5">
    <source>
        <dbReference type="EMBL" id="MTH35632.1"/>
    </source>
</evidence>
<proteinExistence type="inferred from homology"/>
<feature type="binding site" evidence="3">
    <location>
        <position position="96"/>
    </location>
    <ligand>
        <name>Zn(2+)</name>
        <dbReference type="ChEBI" id="CHEBI:29105"/>
        <label>2</label>
    </ligand>
</feature>
<keyword evidence="3" id="KW-0862">Zinc</keyword>
<keyword evidence="6" id="KW-1185">Reference proteome</keyword>
<dbReference type="InterPro" id="IPR011650">
    <property type="entry name" value="Peptidase_M20_dimer"/>
</dbReference>
<feature type="binding site" evidence="3">
    <location>
        <position position="192"/>
    </location>
    <ligand>
        <name>Zn(2+)</name>
        <dbReference type="ChEBI" id="CHEBI:29105"/>
        <label>1</label>
    </ligand>
</feature>